<accession>A0A4T2H653</accession>
<dbReference type="Proteomes" id="UP000305785">
    <property type="component" value="Unassembled WGS sequence"/>
</dbReference>
<evidence type="ECO:0000313" key="3">
    <source>
        <dbReference type="Proteomes" id="UP000305785"/>
    </source>
</evidence>
<protein>
    <submittedName>
        <fullName evidence="2">Sigma-70 family RNA polymerase sigma factor</fullName>
    </submittedName>
</protein>
<feature type="coiled-coil region" evidence="1">
    <location>
        <begin position="8"/>
        <end position="77"/>
    </location>
</feature>
<dbReference type="EMBL" id="SSXN01000001">
    <property type="protein sequence ID" value="TII07402.1"/>
    <property type="molecule type" value="Genomic_DNA"/>
</dbReference>
<dbReference type="RefSeq" id="WP_136671195.1">
    <property type="nucleotide sequence ID" value="NZ_SSXN01000001.1"/>
</dbReference>
<organism evidence="2 3">
    <name type="scientific">Streptococcus suis</name>
    <dbReference type="NCBI Taxonomy" id="1307"/>
    <lineage>
        <taxon>Bacteria</taxon>
        <taxon>Bacillati</taxon>
        <taxon>Bacillota</taxon>
        <taxon>Bacilli</taxon>
        <taxon>Lactobacillales</taxon>
        <taxon>Streptococcaceae</taxon>
        <taxon>Streptococcus</taxon>
    </lineage>
</organism>
<name>A0A4T2H653_STRSU</name>
<dbReference type="AlphaFoldDB" id="A0A4T2H653"/>
<keyword evidence="1" id="KW-0175">Coiled coil</keyword>
<evidence type="ECO:0000256" key="1">
    <source>
        <dbReference type="SAM" id="Coils"/>
    </source>
</evidence>
<proteinExistence type="predicted"/>
<evidence type="ECO:0000313" key="2">
    <source>
        <dbReference type="EMBL" id="TII07402.1"/>
    </source>
</evidence>
<sequence length="128" mass="15141">MFEINMTINERLRDIRDLKDAVSSLENDKLELEKTYPVQSRRIRKRKARLLVAIRGIKAKRQRMTDLINQLSDENQRKILILQYIEGVKDKHLVEASGLKDYREVSSIRQKAIKNLEQLQKQLEQPQA</sequence>
<reference evidence="2 3" key="1">
    <citation type="submission" date="2019-04" db="EMBL/GenBank/DDBJ databases">
        <title>Genome analysis of Streptococcus suis strain WUSS330.</title>
        <authorList>
            <person name="Chen H."/>
            <person name="Gao X."/>
            <person name="Wu Z."/>
        </authorList>
    </citation>
    <scope>NUCLEOTIDE SEQUENCE [LARGE SCALE GENOMIC DNA]</scope>
    <source>
        <strain evidence="2 3">WUSS330</strain>
    </source>
</reference>
<comment type="caution">
    <text evidence="2">The sequence shown here is derived from an EMBL/GenBank/DDBJ whole genome shotgun (WGS) entry which is preliminary data.</text>
</comment>
<gene>
    <name evidence="2" type="ORF">FAJ36_01635</name>
</gene>